<evidence type="ECO:0000256" key="1">
    <source>
        <dbReference type="SAM" id="MobiDB-lite"/>
    </source>
</evidence>
<feature type="signal peptide" evidence="2">
    <location>
        <begin position="1"/>
        <end position="29"/>
    </location>
</feature>
<evidence type="ECO:0000256" key="2">
    <source>
        <dbReference type="SAM" id="SignalP"/>
    </source>
</evidence>
<dbReference type="EMBL" id="JACJSK010000073">
    <property type="protein sequence ID" value="MBD2547467.1"/>
    <property type="molecule type" value="Genomic_DNA"/>
</dbReference>
<dbReference type="RefSeq" id="WP_190880605.1">
    <property type="nucleotide sequence ID" value="NZ_JACJSK010000073.1"/>
</dbReference>
<evidence type="ECO:0000313" key="3">
    <source>
        <dbReference type="EMBL" id="MBD2547467.1"/>
    </source>
</evidence>
<name>A0ABR8EMB7_9CYAN</name>
<evidence type="ECO:0000313" key="4">
    <source>
        <dbReference type="Proteomes" id="UP000641954"/>
    </source>
</evidence>
<feature type="compositionally biased region" description="Low complexity" evidence="1">
    <location>
        <begin position="179"/>
        <end position="199"/>
    </location>
</feature>
<evidence type="ECO:0008006" key="5">
    <source>
        <dbReference type="Google" id="ProtNLM"/>
    </source>
</evidence>
<gene>
    <name evidence="3" type="ORF">H6G72_27300</name>
</gene>
<reference evidence="3 4" key="1">
    <citation type="journal article" date="2020" name="ISME J.">
        <title>Comparative genomics reveals insights into cyanobacterial evolution and habitat adaptation.</title>
        <authorList>
            <person name="Chen M.Y."/>
            <person name="Teng W.K."/>
            <person name="Zhao L."/>
            <person name="Hu C.X."/>
            <person name="Zhou Y.K."/>
            <person name="Han B.P."/>
            <person name="Song L.R."/>
            <person name="Shu W.S."/>
        </authorList>
    </citation>
    <scope>NUCLEOTIDE SEQUENCE [LARGE SCALE GENOMIC DNA]</scope>
    <source>
        <strain evidence="3 4">FACHB-1370</strain>
    </source>
</reference>
<keyword evidence="2" id="KW-0732">Signal</keyword>
<accession>A0ABR8EMB7</accession>
<keyword evidence="4" id="KW-1185">Reference proteome</keyword>
<proteinExistence type="predicted"/>
<dbReference type="Pfam" id="PF14218">
    <property type="entry name" value="COP23"/>
    <property type="match status" value="1"/>
</dbReference>
<organism evidence="3 4">
    <name type="scientific">Planktothricoides raciborskii FACHB-1370</name>
    <dbReference type="NCBI Taxonomy" id="2949576"/>
    <lineage>
        <taxon>Bacteria</taxon>
        <taxon>Bacillati</taxon>
        <taxon>Cyanobacteriota</taxon>
        <taxon>Cyanophyceae</taxon>
        <taxon>Oscillatoriophycideae</taxon>
        <taxon>Oscillatoriales</taxon>
        <taxon>Oscillatoriaceae</taxon>
        <taxon>Planktothricoides</taxon>
    </lineage>
</organism>
<comment type="caution">
    <text evidence="3">The sequence shown here is derived from an EMBL/GenBank/DDBJ whole genome shotgun (WGS) entry which is preliminary data.</text>
</comment>
<feature type="chain" id="PRO_5046657653" description="Circadian oscillating protein COP23" evidence="2">
    <location>
        <begin position="30"/>
        <end position="206"/>
    </location>
</feature>
<feature type="region of interest" description="Disordered" evidence="1">
    <location>
        <begin position="159"/>
        <end position="206"/>
    </location>
</feature>
<protein>
    <recommendedName>
        <fullName evidence="5">Circadian oscillating protein COP23</fullName>
    </recommendedName>
</protein>
<dbReference type="InterPro" id="IPR025478">
    <property type="entry name" value="COP23"/>
</dbReference>
<dbReference type="Proteomes" id="UP000641954">
    <property type="component" value="Unassembled WGS sequence"/>
</dbReference>
<sequence length="206" mass="21273">MKMRSLTQLLSAGAISLTSVMVGIQPSHAQASFVCEFSSTTNLYTTYAQTPRGPVPVVRWYSHYFDGAGYTPERRCREVSGRFQNLQNQGLLPYITAGYLNGQPVICAGSGGGCNSSNLLFTLKAGSDAAAVLQELFDLRSGASASPLYQSSGGGGAPTIDMNQYLNNAPVENGGGGASPAAPSQQAPASSEPAPSEPASGGGSLW</sequence>